<evidence type="ECO:0000256" key="1">
    <source>
        <dbReference type="ARBA" id="ARBA00004395"/>
    </source>
</evidence>
<evidence type="ECO:0000259" key="9">
    <source>
        <dbReference type="Pfam" id="PF24597"/>
    </source>
</evidence>
<gene>
    <name evidence="11" type="ORF">RNJ44_05007</name>
</gene>
<dbReference type="Proteomes" id="UP001623330">
    <property type="component" value="Unassembled WGS sequence"/>
</dbReference>
<evidence type="ECO:0000256" key="4">
    <source>
        <dbReference type="ARBA" id="ARBA00023034"/>
    </source>
</evidence>
<dbReference type="Pfam" id="PF24597">
    <property type="entry name" value="TPR_DOP1_M"/>
    <property type="match status" value="1"/>
</dbReference>
<accession>A0ABR4NWP3</accession>
<comment type="subcellular location">
    <subcellularLocation>
        <location evidence="1">Golgi apparatus membrane</location>
        <topology evidence="1">Peripheral membrane protein</topology>
    </subcellularLocation>
</comment>
<evidence type="ECO:0000259" key="8">
    <source>
        <dbReference type="Pfam" id="PF04118"/>
    </source>
</evidence>
<dbReference type="PANTHER" id="PTHR14042">
    <property type="entry name" value="DOPEY-RELATED"/>
    <property type="match status" value="1"/>
</dbReference>
<comment type="caution">
    <text evidence="11">The sequence shown here is derived from an EMBL/GenBank/DDBJ whole genome shotgun (WGS) entry which is preliminary data.</text>
</comment>
<evidence type="ECO:0000256" key="6">
    <source>
        <dbReference type="ARBA" id="ARBA00046326"/>
    </source>
</evidence>
<evidence type="ECO:0000256" key="7">
    <source>
        <dbReference type="SAM" id="MobiDB-lite"/>
    </source>
</evidence>
<dbReference type="PANTHER" id="PTHR14042:SF24">
    <property type="entry name" value="PROTEIN DOPEY-1 HOMOLOG"/>
    <property type="match status" value="1"/>
</dbReference>
<keyword evidence="2" id="KW-0813">Transport</keyword>
<feature type="domain" description="DOP1-like middle TPR" evidence="9">
    <location>
        <begin position="392"/>
        <end position="577"/>
    </location>
</feature>
<dbReference type="InterPro" id="IPR056458">
    <property type="entry name" value="TPR_DOP1_M"/>
</dbReference>
<feature type="region of interest" description="Disordered" evidence="7">
    <location>
        <begin position="237"/>
        <end position="257"/>
    </location>
</feature>
<proteinExistence type="inferred from homology"/>
<evidence type="ECO:0000256" key="3">
    <source>
        <dbReference type="ARBA" id="ARBA00022927"/>
    </source>
</evidence>
<dbReference type="Pfam" id="PF24598">
    <property type="entry name" value="DOP1_C"/>
    <property type="match status" value="1"/>
</dbReference>
<evidence type="ECO:0000256" key="5">
    <source>
        <dbReference type="ARBA" id="ARBA00023136"/>
    </source>
</evidence>
<keyword evidence="3" id="KW-0653">Protein transport</keyword>
<feature type="domain" description="DOP1-like C-terminal" evidence="10">
    <location>
        <begin position="1249"/>
        <end position="1680"/>
    </location>
</feature>
<dbReference type="EMBL" id="JBEVYD010000005">
    <property type="protein sequence ID" value="KAL3233091.1"/>
    <property type="molecule type" value="Genomic_DNA"/>
</dbReference>
<feature type="compositionally biased region" description="Low complexity" evidence="7">
    <location>
        <begin position="240"/>
        <end position="253"/>
    </location>
</feature>
<comment type="similarity">
    <text evidence="6">Belongs to the DOP1 family.</text>
</comment>
<evidence type="ECO:0000313" key="11">
    <source>
        <dbReference type="EMBL" id="KAL3233091.1"/>
    </source>
</evidence>
<protein>
    <submittedName>
        <fullName evidence="11">Protein dopey</fullName>
    </submittedName>
</protein>
<dbReference type="InterPro" id="IPR007249">
    <property type="entry name" value="DOP1_N"/>
</dbReference>
<sequence>MSLPLRPLALDSNSKQLDSKQKKFCSQVEKAIKKFDLVVEWADYISSLGTLLKALQSWSPKFQNVQYFVPFPYDVSRRLASSLSPSLPAGVHLKALEVYTYIFENIGQVTLANEVNIWIPGILPLMAYASMSVRSQVIELYETYILQLRSNTLKVIIKPLIASMFPGIEDESSEFLRPTLKLIEILKENLDDDPLFWQTCFIVISNNPERRAGGLVWLTKYFPSLNAIPHKVVELKNRENSNSNSEPNKSTSSLELSERKKIKEDAFSILLPAAKDLVTPEPGLLIRCLVSCLKDENDILIKRGILELLLQRIRLDSPVLQTLISQDDRKLLIMSCCETTLSKDMSLNRRVWNWLLGVSSSTNRTNESSATSFKNQTQFDNIKSESDTVSDYFKKNGLVCLTEGLKDLLKEDDGIILAYKLCLSIMDRWEIGSLIIPDIFIDLLLAAYNRKSNKVVLNSSSRFFDAVETNIIWGKIFQYFIKHKELGLLQFVLSNFNIASDEEIVVRHLPLLLLTLLSVCHPLLNESTFDHSRFYEICHIILSNIPERGFLPISQSRMTKTGIPNETETIKIIETFYNKVSNPLENMSSDDINIQSPFKSEDLTYLIISHLQEILLEQIKSGVSLQKVTNLYISFYDKIPEIDEPNDNKIWSDALLIEYVFDSLNTQMIYDLQYFSGLVDIYSNYLSKRINLLQSVKLLTKLIQTLWFFLTNPRYQDTAIKCIESFERAMPTEFVESAVAGAFAKEQSIKVRIDILNLLWCRLSSSSTIYERPLEIVLDELNDVQNPYYLIVSKWVYSVLSNGSINNLFNILVNQLTVFDLFKREQIYDTDDLEMFTYRIQLLRDLLITNNGTLMKSFKSELSPVNSTELWKDEDVSTYKNLTIAILLKFLQKRNNNHPKSIRSALVLLDNLLDGSETNFKDIVIFLLEKSSIYISEGELEGELIAVALINIVSKVLRLSHQNGIKLDIFDDNSTHMKYIDYLVTTVSSMSGPLIVTAYVQLLSESIVYFESSIFRMLLPLSASMVQCVQRLFILEKEQGGYYESISLLLNGLEELLEVSHGYLIAGENESFFGNNSSRSDFLQSMVSNVFSSENNNIDIKIQGERDVVVQSFKQVINCTFEIWLWSHSQSSMVSPDAIQHASYTSYKFKFKTKNIMEKLYFLEPSEVLEALINLKKEQMIIILLQSLDGNRPALTIPYFFVSIVLRCNRSSTVKFSRISSINKGQSNKIAKMDPSLLNKLSVKTIMHYLLKYTEVLENTSVEDFYTDFIAFLKEVATNQYAYKDITLDVFEFCSIIAQKMAMSKFGDEKRARKELADTFLKYFSSAIEAISKNKIEYPEIVLSLQKVVRKTGYIVNEDASGDKLALVYSAIINNIIVPNLKGHEKIINLRDFKLLLLELSKHGAKVKQWKQAIQDAFYDNNLLSTIFKDDIWKNVISEWSGQSDVRDRLLAELLPLVITKKTSLAPTAISFNAWGDSETEGRKKNILRIAFLLNVGKTDQYLLYFQQIINFVLQYLISNESDLKAMCWLLFRVLLLKFSQSHFNEHWGMITSVLQNNLQEFFENLQIQEQVDPNNILQLCKTLDMLLVLSYEGFCATNEWIFIIDTINCIYKTNSFVALVDEISTTREYEITTMDDLDITTNTSSFRPLLLGVHSINRHNQLRSFFQNLSYVHYERNYGLHHLNYDDIQKDVALDIYHQAE</sequence>
<reference evidence="11 12" key="1">
    <citation type="submission" date="2024-05" db="EMBL/GenBank/DDBJ databases">
        <title>Long read based assembly of the Candida bracarensis genome reveals expanded adhesin content.</title>
        <authorList>
            <person name="Marcet-Houben M."/>
            <person name="Ksiezopolska E."/>
            <person name="Gabaldon T."/>
        </authorList>
    </citation>
    <scope>NUCLEOTIDE SEQUENCE [LARGE SCALE GENOMIC DNA]</scope>
    <source>
        <strain evidence="11 12">CBM6</strain>
    </source>
</reference>
<dbReference type="Pfam" id="PF04118">
    <property type="entry name" value="Dopey_N"/>
    <property type="match status" value="1"/>
</dbReference>
<evidence type="ECO:0000259" key="10">
    <source>
        <dbReference type="Pfam" id="PF24598"/>
    </source>
</evidence>
<keyword evidence="4" id="KW-0333">Golgi apparatus</keyword>
<evidence type="ECO:0000256" key="2">
    <source>
        <dbReference type="ARBA" id="ARBA00022448"/>
    </source>
</evidence>
<name>A0ABR4NWP3_9SACH</name>
<keyword evidence="12" id="KW-1185">Reference proteome</keyword>
<dbReference type="InterPro" id="IPR056457">
    <property type="entry name" value="DOP1_C"/>
</dbReference>
<organism evidence="11 12">
    <name type="scientific">Nakaseomyces bracarensis</name>
    <dbReference type="NCBI Taxonomy" id="273131"/>
    <lineage>
        <taxon>Eukaryota</taxon>
        <taxon>Fungi</taxon>
        <taxon>Dikarya</taxon>
        <taxon>Ascomycota</taxon>
        <taxon>Saccharomycotina</taxon>
        <taxon>Saccharomycetes</taxon>
        <taxon>Saccharomycetales</taxon>
        <taxon>Saccharomycetaceae</taxon>
        <taxon>Nakaseomyces</taxon>
    </lineage>
</organism>
<dbReference type="InterPro" id="IPR040314">
    <property type="entry name" value="DOP1"/>
</dbReference>
<feature type="domain" description="DOP1 N-terminal" evidence="8">
    <location>
        <begin position="18"/>
        <end position="358"/>
    </location>
</feature>
<keyword evidence="5" id="KW-0472">Membrane</keyword>
<evidence type="ECO:0000313" key="12">
    <source>
        <dbReference type="Proteomes" id="UP001623330"/>
    </source>
</evidence>